<dbReference type="SUPFAM" id="SSF50129">
    <property type="entry name" value="GroES-like"/>
    <property type="match status" value="1"/>
</dbReference>
<accession>A0A1E3QGH5</accession>
<dbReference type="EMBL" id="KV454289">
    <property type="protein sequence ID" value="ODQ76708.1"/>
    <property type="molecule type" value="Genomic_DNA"/>
</dbReference>
<protein>
    <recommendedName>
        <fullName evidence="11">Enoyl reductase (ER) domain-containing protein</fullName>
    </recommendedName>
</protein>
<dbReference type="PROSITE" id="PS00059">
    <property type="entry name" value="ADH_ZINC"/>
    <property type="match status" value="1"/>
</dbReference>
<dbReference type="SUPFAM" id="SSF51735">
    <property type="entry name" value="NAD(P)-binding Rossmann-fold domains"/>
    <property type="match status" value="1"/>
</dbReference>
<dbReference type="Gene3D" id="3.90.180.10">
    <property type="entry name" value="Medium-chain alcohol dehydrogenases, catalytic domain"/>
    <property type="match status" value="1"/>
</dbReference>
<dbReference type="AlphaFoldDB" id="A0A1E3QGH5"/>
<feature type="domain" description="Alcohol dehydrogenase-like N-terminal" evidence="8">
    <location>
        <begin position="28"/>
        <end position="131"/>
    </location>
</feature>
<dbReference type="Gene3D" id="3.40.50.720">
    <property type="entry name" value="NAD(P)-binding Rossmann-like Domain"/>
    <property type="match status" value="1"/>
</dbReference>
<evidence type="ECO:0000259" key="7">
    <source>
        <dbReference type="Pfam" id="PF00107"/>
    </source>
</evidence>
<keyword evidence="10" id="KW-1185">Reference proteome</keyword>
<keyword evidence="4 6" id="KW-0862">Zinc</keyword>
<evidence type="ECO:0008006" key="11">
    <source>
        <dbReference type="Google" id="ProtNLM"/>
    </source>
</evidence>
<evidence type="ECO:0000313" key="10">
    <source>
        <dbReference type="Proteomes" id="UP000094385"/>
    </source>
</evidence>
<dbReference type="Pfam" id="PF00107">
    <property type="entry name" value="ADH_zinc_N"/>
    <property type="match status" value="1"/>
</dbReference>
<dbReference type="InterPro" id="IPR036291">
    <property type="entry name" value="NAD(P)-bd_dom_sf"/>
</dbReference>
<dbReference type="OrthoDB" id="3941538at2759"/>
<dbReference type="Pfam" id="PF08240">
    <property type="entry name" value="ADH_N"/>
    <property type="match status" value="1"/>
</dbReference>
<evidence type="ECO:0000256" key="6">
    <source>
        <dbReference type="RuleBase" id="RU361277"/>
    </source>
</evidence>
<comment type="cofactor">
    <cofactor evidence="1 6">
        <name>Zn(2+)</name>
        <dbReference type="ChEBI" id="CHEBI:29105"/>
    </cofactor>
</comment>
<comment type="similarity">
    <text evidence="2 6">Belongs to the zinc-containing alcohol dehydrogenase family.</text>
</comment>
<evidence type="ECO:0000256" key="3">
    <source>
        <dbReference type="ARBA" id="ARBA00022723"/>
    </source>
</evidence>
<evidence type="ECO:0000256" key="2">
    <source>
        <dbReference type="ARBA" id="ARBA00008072"/>
    </source>
</evidence>
<reference evidence="9 10" key="1">
    <citation type="journal article" date="2016" name="Proc. Natl. Acad. Sci. U.S.A.">
        <title>Comparative genomics of biotechnologically important yeasts.</title>
        <authorList>
            <person name="Riley R."/>
            <person name="Haridas S."/>
            <person name="Wolfe K.H."/>
            <person name="Lopes M.R."/>
            <person name="Hittinger C.T."/>
            <person name="Goeker M."/>
            <person name="Salamov A.A."/>
            <person name="Wisecaver J.H."/>
            <person name="Long T.M."/>
            <person name="Calvey C.H."/>
            <person name="Aerts A.L."/>
            <person name="Barry K.W."/>
            <person name="Choi C."/>
            <person name="Clum A."/>
            <person name="Coughlan A.Y."/>
            <person name="Deshpande S."/>
            <person name="Douglass A.P."/>
            <person name="Hanson S.J."/>
            <person name="Klenk H.-P."/>
            <person name="LaButti K.M."/>
            <person name="Lapidus A."/>
            <person name="Lindquist E.A."/>
            <person name="Lipzen A.M."/>
            <person name="Meier-Kolthoff J.P."/>
            <person name="Ohm R.A."/>
            <person name="Otillar R.P."/>
            <person name="Pangilinan J.L."/>
            <person name="Peng Y."/>
            <person name="Rokas A."/>
            <person name="Rosa C.A."/>
            <person name="Scheuner C."/>
            <person name="Sibirny A.A."/>
            <person name="Slot J.C."/>
            <person name="Stielow J.B."/>
            <person name="Sun H."/>
            <person name="Kurtzman C.P."/>
            <person name="Blackwell M."/>
            <person name="Grigoriev I.V."/>
            <person name="Jeffries T.W."/>
        </authorList>
    </citation>
    <scope>NUCLEOTIDE SEQUENCE [LARGE SCALE GENOMIC DNA]</scope>
    <source>
        <strain evidence="9 10">NRRL Y-11557</strain>
    </source>
</reference>
<dbReference type="GO" id="GO:0008270">
    <property type="term" value="F:zinc ion binding"/>
    <property type="evidence" value="ECO:0007669"/>
    <property type="project" value="InterPro"/>
</dbReference>
<evidence type="ECO:0000313" key="9">
    <source>
        <dbReference type="EMBL" id="ODQ76708.1"/>
    </source>
</evidence>
<evidence type="ECO:0000256" key="4">
    <source>
        <dbReference type="ARBA" id="ARBA00022833"/>
    </source>
</evidence>
<dbReference type="InterPro" id="IPR013154">
    <property type="entry name" value="ADH-like_N"/>
</dbReference>
<dbReference type="STRING" id="675824.A0A1E3QGH5"/>
<proteinExistence type="inferred from homology"/>
<keyword evidence="3 6" id="KW-0479">Metal-binding</keyword>
<dbReference type="CDD" id="cd08286">
    <property type="entry name" value="FDH_like_ADH2"/>
    <property type="match status" value="1"/>
</dbReference>
<dbReference type="InterPro" id="IPR002328">
    <property type="entry name" value="ADH_Zn_CS"/>
</dbReference>
<evidence type="ECO:0000256" key="5">
    <source>
        <dbReference type="ARBA" id="ARBA00023002"/>
    </source>
</evidence>
<evidence type="ECO:0000259" key="8">
    <source>
        <dbReference type="Pfam" id="PF08240"/>
    </source>
</evidence>
<dbReference type="Proteomes" id="UP000094385">
    <property type="component" value="Unassembled WGS sequence"/>
</dbReference>
<feature type="domain" description="Alcohol dehydrogenase-like C-terminal" evidence="7">
    <location>
        <begin position="179"/>
        <end position="323"/>
    </location>
</feature>
<dbReference type="PANTHER" id="PTHR42813:SF4">
    <property type="entry name" value="NADP-DEPENDENT ISOPROPANOL DEHYDROGENASE"/>
    <property type="match status" value="1"/>
</dbReference>
<evidence type="ECO:0000256" key="1">
    <source>
        <dbReference type="ARBA" id="ARBA00001947"/>
    </source>
</evidence>
<dbReference type="InterPro" id="IPR013149">
    <property type="entry name" value="ADH-like_C"/>
</dbReference>
<gene>
    <name evidence="9" type="ORF">LIPSTDRAFT_60818</name>
</gene>
<name>A0A1E3QGH5_LIPST</name>
<dbReference type="InterPro" id="IPR011032">
    <property type="entry name" value="GroES-like_sf"/>
</dbReference>
<keyword evidence="5" id="KW-0560">Oxidoreductase</keyword>
<dbReference type="PANTHER" id="PTHR42813">
    <property type="entry name" value="ZINC-TYPE ALCOHOL DEHYDROGENASE-LIKE"/>
    <property type="match status" value="1"/>
</dbReference>
<organism evidence="9 10">
    <name type="scientific">Lipomyces starkeyi NRRL Y-11557</name>
    <dbReference type="NCBI Taxonomy" id="675824"/>
    <lineage>
        <taxon>Eukaryota</taxon>
        <taxon>Fungi</taxon>
        <taxon>Dikarya</taxon>
        <taxon>Ascomycota</taxon>
        <taxon>Saccharomycotina</taxon>
        <taxon>Lipomycetes</taxon>
        <taxon>Lipomycetales</taxon>
        <taxon>Lipomycetaceae</taxon>
        <taxon>Lipomyces</taxon>
    </lineage>
</organism>
<sequence length="368" mass="39243">MSMKGLVYEGCGKKAWKSVPMPTIQSSTDAIVKLTATSICGTDLHILKGEILRVTPGRILGHEGVGLIQSVGDAVSNFRSGDRVLISCITSCGKCLYCSRNLQGHCLNGGWQLGNEIDGTQAQYVRIPYADTSLYAAPKALKDDQLLLLSDDLPTGFEIGVRSAKIAPGETVAVVGAGPVGLAVLITAQFYSPASIIMIDRDDSRLAVAEDLGATMTINPTKLTMNSVLDEIMKAINADSEGSDTVSTNQAPKPGVDVAIECVGAPQTFDTCQKIIAPGGRIANIGVHGKSVDLQLQDLWSKNITITTGLVSANTTSMLLKLLQSGKMKPDQLIPHRLKLSQIERAYDTFGNPSKEHAIKMYIETDNL</sequence>
<dbReference type="GO" id="GO:0016491">
    <property type="term" value="F:oxidoreductase activity"/>
    <property type="evidence" value="ECO:0007669"/>
    <property type="project" value="UniProtKB-KW"/>
</dbReference>